<protein>
    <submittedName>
        <fullName evidence="3">DUF1801 domain-containing protein</fullName>
    </submittedName>
</protein>
<dbReference type="Pfam" id="PF08818">
    <property type="entry name" value="DUF1801"/>
    <property type="match status" value="1"/>
</dbReference>
<organism evidence="3 4">
    <name type="scientific">Phenylobacterium deserti</name>
    <dbReference type="NCBI Taxonomy" id="1914756"/>
    <lineage>
        <taxon>Bacteria</taxon>
        <taxon>Pseudomonadati</taxon>
        <taxon>Pseudomonadota</taxon>
        <taxon>Alphaproteobacteria</taxon>
        <taxon>Caulobacterales</taxon>
        <taxon>Caulobacteraceae</taxon>
        <taxon>Phenylobacterium</taxon>
    </lineage>
</organism>
<feature type="region of interest" description="Disordered" evidence="1">
    <location>
        <begin position="1"/>
        <end position="27"/>
    </location>
</feature>
<dbReference type="RefSeq" id="WP_111512866.1">
    <property type="nucleotide sequence ID" value="NZ_QFYR01000001.1"/>
</dbReference>
<evidence type="ECO:0000259" key="2">
    <source>
        <dbReference type="Pfam" id="PF08818"/>
    </source>
</evidence>
<dbReference type="Gene3D" id="3.90.1150.200">
    <property type="match status" value="1"/>
</dbReference>
<keyword evidence="4" id="KW-1185">Reference proteome</keyword>
<name>A0A328AQ83_9CAUL</name>
<feature type="domain" description="YdhG-like" evidence="2">
    <location>
        <begin position="42"/>
        <end position="135"/>
    </location>
</feature>
<dbReference type="Proteomes" id="UP000249725">
    <property type="component" value="Unassembled WGS sequence"/>
</dbReference>
<reference evidence="4" key="1">
    <citation type="submission" date="2018-05" db="EMBL/GenBank/DDBJ databases">
        <authorList>
            <person name="Li X."/>
        </authorList>
    </citation>
    <scope>NUCLEOTIDE SEQUENCE [LARGE SCALE GENOMIC DNA]</scope>
    <source>
        <strain evidence="4">YIM 73061</strain>
    </source>
</reference>
<dbReference type="AlphaFoldDB" id="A0A328AQ83"/>
<proteinExistence type="predicted"/>
<gene>
    <name evidence="3" type="ORF">DJ018_00580</name>
</gene>
<comment type="caution">
    <text evidence="3">The sequence shown here is derived from an EMBL/GenBank/DDBJ whole genome shotgun (WGS) entry which is preliminary data.</text>
</comment>
<dbReference type="InterPro" id="IPR014922">
    <property type="entry name" value="YdhG-like"/>
</dbReference>
<dbReference type="EMBL" id="QFYR01000001">
    <property type="protein sequence ID" value="RAK56515.1"/>
    <property type="molecule type" value="Genomic_DNA"/>
</dbReference>
<sequence>MGETSEANKAAPRLLTGGNPQIPKGDGEEPVQAYIAAMPGWKRAVGQQLDALVTGAVPDLRKAVKWNTPLYGGAAGGWFLAFNCTSRYVKVAFLNGAELTPLPPVESKAPNTRYLHLHEQDRLDEAQFLQWLEQASARPGARM</sequence>
<evidence type="ECO:0000256" key="1">
    <source>
        <dbReference type="SAM" id="MobiDB-lite"/>
    </source>
</evidence>
<dbReference type="OrthoDB" id="9811812at2"/>
<accession>A0A328AQ83</accession>
<evidence type="ECO:0000313" key="4">
    <source>
        <dbReference type="Proteomes" id="UP000249725"/>
    </source>
</evidence>
<evidence type="ECO:0000313" key="3">
    <source>
        <dbReference type="EMBL" id="RAK56515.1"/>
    </source>
</evidence>
<dbReference type="SUPFAM" id="SSF159888">
    <property type="entry name" value="YdhG-like"/>
    <property type="match status" value="1"/>
</dbReference>